<feature type="transmembrane region" description="Helical" evidence="1">
    <location>
        <begin position="98"/>
        <end position="116"/>
    </location>
</feature>
<dbReference type="Proteomes" id="UP001299235">
    <property type="component" value="Unassembled WGS sequence"/>
</dbReference>
<evidence type="ECO:0000313" key="2">
    <source>
        <dbReference type="EMBL" id="MCC2149221.1"/>
    </source>
</evidence>
<protein>
    <submittedName>
        <fullName evidence="2">Uncharacterized protein</fullName>
    </submittedName>
</protein>
<proteinExistence type="predicted"/>
<name>A0ABS8EVJ2_9FIRM</name>
<dbReference type="RefSeq" id="WP_248835387.1">
    <property type="nucleotide sequence ID" value="NZ_JAJEQE010000023.1"/>
</dbReference>
<evidence type="ECO:0000313" key="3">
    <source>
        <dbReference type="Proteomes" id="UP001299235"/>
    </source>
</evidence>
<gene>
    <name evidence="2" type="ORF">LKD42_08125</name>
</gene>
<keyword evidence="3" id="KW-1185">Reference proteome</keyword>
<reference evidence="2 3" key="1">
    <citation type="submission" date="2021-10" db="EMBL/GenBank/DDBJ databases">
        <title>Anaerobic single-cell dispensing facilitates the cultivation of human gut bacteria.</title>
        <authorList>
            <person name="Afrizal A."/>
        </authorList>
    </citation>
    <scope>NUCLEOTIDE SEQUENCE [LARGE SCALE GENOMIC DNA]</scope>
    <source>
        <strain evidence="2 3">CLA-AA-H246</strain>
    </source>
</reference>
<sequence length="308" mass="34471">MLQFLSQQTILFYTMALICAWGVISQVVLRSMYGNLLRDVRRQGMAKGKFMKQLRQRYQNVCRMKQNTVNAFNTEAFIRKNLLEYRLFGGSLHTWKRMAQMAAILCAALGAVGWYISQPQAVGGMRQTYLTGTLLMEGIFLLVFGVLDTGFAKQSLEITLQDELDNVLVLHASSGVQATKSSVARQKQPEPVQPILAEFSKPANQVEMAKCDASSEEVAVSAESEDVSGHFGKMVSMPGRKKKSVKNSKDGIRDKQELKENLGKIREGIRETAAAADTPKEQTAKILRQMDSDEQERVIREVLKELLS</sequence>
<comment type="caution">
    <text evidence="2">The sequence shown here is derived from an EMBL/GenBank/DDBJ whole genome shotgun (WGS) entry which is preliminary data.</text>
</comment>
<dbReference type="EMBL" id="JAJEQE010000023">
    <property type="protein sequence ID" value="MCC2149221.1"/>
    <property type="molecule type" value="Genomic_DNA"/>
</dbReference>
<keyword evidence="1" id="KW-1133">Transmembrane helix</keyword>
<feature type="transmembrane region" description="Helical" evidence="1">
    <location>
        <begin position="12"/>
        <end position="33"/>
    </location>
</feature>
<accession>A0ABS8EVJ2</accession>
<organism evidence="2 3">
    <name type="scientific">Hominisplanchenecus faecis</name>
    <dbReference type="NCBI Taxonomy" id="2885351"/>
    <lineage>
        <taxon>Bacteria</taxon>
        <taxon>Bacillati</taxon>
        <taxon>Bacillota</taxon>
        <taxon>Clostridia</taxon>
        <taxon>Lachnospirales</taxon>
        <taxon>Lachnospiraceae</taxon>
        <taxon>Hominisplanchenecus</taxon>
    </lineage>
</organism>
<keyword evidence="1" id="KW-0812">Transmembrane</keyword>
<keyword evidence="1" id="KW-0472">Membrane</keyword>
<evidence type="ECO:0000256" key="1">
    <source>
        <dbReference type="SAM" id="Phobius"/>
    </source>
</evidence>
<feature type="transmembrane region" description="Helical" evidence="1">
    <location>
        <begin position="128"/>
        <end position="147"/>
    </location>
</feature>